<feature type="binding site" evidence="8">
    <location>
        <position position="33"/>
    </location>
    <ligand>
        <name>[4Fe-4S] cluster</name>
        <dbReference type="ChEBI" id="CHEBI:49883"/>
        <note>4Fe-4S-S-AdoMet</note>
    </ligand>
</feature>
<evidence type="ECO:0000313" key="11">
    <source>
        <dbReference type="EMBL" id="KGN94866.1"/>
    </source>
</evidence>
<feature type="binding site" evidence="8">
    <location>
        <begin position="109"/>
        <end position="111"/>
    </location>
    <ligand>
        <name>S-adenosyl-L-methionine</name>
        <dbReference type="ChEBI" id="CHEBI:59789"/>
    </ligand>
</feature>
<evidence type="ECO:0000313" key="10">
    <source>
        <dbReference type="EMBL" id="KGN85067.1"/>
    </source>
</evidence>
<evidence type="ECO:0000259" key="9">
    <source>
        <dbReference type="PROSITE" id="PS51918"/>
    </source>
</evidence>
<dbReference type="GO" id="GO:0051539">
    <property type="term" value="F:4 iron, 4 sulfur cluster binding"/>
    <property type="evidence" value="ECO:0007669"/>
    <property type="project" value="UniProtKB-UniRule"/>
</dbReference>
<dbReference type="GO" id="GO:0000287">
    <property type="term" value="F:magnesium ion binding"/>
    <property type="evidence" value="ECO:0007669"/>
    <property type="project" value="UniProtKB-UniRule"/>
</dbReference>
<dbReference type="CDD" id="cd01335">
    <property type="entry name" value="Radical_SAM"/>
    <property type="match status" value="1"/>
</dbReference>
<dbReference type="InterPro" id="IPR058240">
    <property type="entry name" value="rSAM_sf"/>
</dbReference>
<dbReference type="SUPFAM" id="SSF102114">
    <property type="entry name" value="Radical SAM enzymes"/>
    <property type="match status" value="1"/>
</dbReference>
<dbReference type="Pfam" id="PF04055">
    <property type="entry name" value="Radical_SAM"/>
    <property type="match status" value="1"/>
</dbReference>
<dbReference type="OrthoDB" id="9792276at2"/>
<dbReference type="EMBL" id="JRAI01000061">
    <property type="protein sequence ID" value="KGN85067.1"/>
    <property type="molecule type" value="Genomic_DNA"/>
</dbReference>
<name>A0A0A2EEF3_9PORP</name>
<dbReference type="PROSITE" id="PS51918">
    <property type="entry name" value="RADICAL_SAM"/>
    <property type="match status" value="1"/>
</dbReference>
<protein>
    <recommendedName>
        <fullName evidence="8">7-carboxy-7-deazaguanine synthase</fullName>
        <shortName evidence="8">CDG synthase</shortName>
        <ecNumber evidence="8">4.3.99.3</ecNumber>
    </recommendedName>
    <alternativeName>
        <fullName evidence="8">Queuosine biosynthesis protein QueE</fullName>
    </alternativeName>
</protein>
<organism evidence="10 12">
    <name type="scientific">Porphyromonas gulae</name>
    <dbReference type="NCBI Taxonomy" id="111105"/>
    <lineage>
        <taxon>Bacteria</taxon>
        <taxon>Pseudomonadati</taxon>
        <taxon>Bacteroidota</taxon>
        <taxon>Bacteroidia</taxon>
        <taxon>Bacteroidales</taxon>
        <taxon>Porphyromonadaceae</taxon>
        <taxon>Porphyromonas</taxon>
    </lineage>
</organism>
<evidence type="ECO:0000313" key="12">
    <source>
        <dbReference type="Proteomes" id="UP000030130"/>
    </source>
</evidence>
<dbReference type="STRING" id="111105.HR09_07260"/>
<keyword evidence="4 8" id="KW-0460">Magnesium</keyword>
<dbReference type="SFLD" id="SFLDS00029">
    <property type="entry name" value="Radical_SAM"/>
    <property type="match status" value="1"/>
</dbReference>
<dbReference type="GO" id="GO:0008616">
    <property type="term" value="P:tRNA queuosine(34) biosynthetic process"/>
    <property type="evidence" value="ECO:0007669"/>
    <property type="project" value="UniProtKB-UniRule"/>
</dbReference>
<reference evidence="11 13" key="2">
    <citation type="submission" date="2014-08" db="EMBL/GenBank/DDBJ databases">
        <title>Porphyromonas gulae strain:COT-052_OH3439 Genome sequencing.</title>
        <authorList>
            <person name="Wallis C."/>
            <person name="Deusch O."/>
            <person name="O'Flynn C."/>
            <person name="Davis I."/>
            <person name="Jospin G."/>
            <person name="Darling A.E."/>
            <person name="Coil D.A."/>
            <person name="Alexiev A."/>
            <person name="Horsfall A."/>
            <person name="Kirkwood N."/>
            <person name="Harris S."/>
            <person name="Eisen J.A."/>
        </authorList>
    </citation>
    <scope>NUCLEOTIDE SEQUENCE [LARGE SCALE GENOMIC DNA]</scope>
    <source>
        <strain evidence="13">COT-052 OH3439</strain>
        <strain evidence="11">COT-052_OH3439</strain>
    </source>
</reference>
<feature type="binding site" evidence="8">
    <location>
        <position position="25"/>
    </location>
    <ligand>
        <name>substrate</name>
    </ligand>
</feature>
<evidence type="ECO:0000256" key="6">
    <source>
        <dbReference type="ARBA" id="ARBA00023014"/>
    </source>
</evidence>
<keyword evidence="8" id="KW-0671">Queuosine biosynthesis</keyword>
<sequence length="197" mass="22012">MLVNEIFHSLQGEGANTGRAAVFVRLAGCNLVCPYCDTDFIQGKKMSLEEIARSIEHYPTRFLIWTGGEPTLQLTEEATAYFHRLGYYQAIETNGTRPVPKGIDYISCSPKPEAIGKLKENFPDGVGEFRFPLGSDTPLPPPIDELPTAQHYLVSPIFTGDDAMEPDPFAITRCVEFVKAFPAWRLSIQMHKLIHIP</sequence>
<dbReference type="RefSeq" id="WP_039421381.1">
    <property type="nucleotide sequence ID" value="NZ_JRAI01000061.1"/>
</dbReference>
<comment type="catalytic activity">
    <reaction evidence="8">
        <text>6-carboxy-5,6,7,8-tetrahydropterin + H(+) = 7-carboxy-7-carbaguanine + NH4(+)</text>
        <dbReference type="Rhea" id="RHEA:27974"/>
        <dbReference type="ChEBI" id="CHEBI:15378"/>
        <dbReference type="ChEBI" id="CHEBI:28938"/>
        <dbReference type="ChEBI" id="CHEBI:61032"/>
        <dbReference type="ChEBI" id="CHEBI:61036"/>
        <dbReference type="EC" id="4.3.99.3"/>
    </reaction>
</comment>
<dbReference type="PATRIC" id="fig|111105.18.peg.266"/>
<dbReference type="PIRSF" id="PIRSF000370">
    <property type="entry name" value="QueE"/>
    <property type="match status" value="1"/>
</dbReference>
<feature type="domain" description="Radical SAM core" evidence="9">
    <location>
        <begin position="16"/>
        <end position="197"/>
    </location>
</feature>
<feature type="binding site" evidence="8">
    <location>
        <position position="66"/>
    </location>
    <ligand>
        <name>substrate</name>
    </ligand>
</feature>
<comment type="caution">
    <text evidence="8">Lacks conserved residue(s) required for the propagation of feature annotation.</text>
</comment>
<dbReference type="InterPro" id="IPR007197">
    <property type="entry name" value="rSAM"/>
</dbReference>
<dbReference type="AlphaFoldDB" id="A0A0A2EEF3"/>
<dbReference type="Proteomes" id="UP000030130">
    <property type="component" value="Unassembled WGS sequence"/>
</dbReference>
<dbReference type="PANTHER" id="PTHR42836:SF1">
    <property type="entry name" value="7-CARBOXY-7-DEAZAGUANINE SYNTHASE"/>
    <property type="match status" value="1"/>
</dbReference>
<feature type="binding site" evidence="8">
    <location>
        <position position="29"/>
    </location>
    <ligand>
        <name>[4Fe-4S] cluster</name>
        <dbReference type="ChEBI" id="CHEBI:49883"/>
        <note>4Fe-4S-S-AdoMet</note>
    </ligand>
</feature>
<proteinExistence type="inferred from homology"/>
<evidence type="ECO:0000256" key="8">
    <source>
        <dbReference type="HAMAP-Rule" id="MF_00917"/>
    </source>
</evidence>
<evidence type="ECO:0000256" key="2">
    <source>
        <dbReference type="ARBA" id="ARBA00022691"/>
    </source>
</evidence>
<reference evidence="10 12" key="1">
    <citation type="submission" date="2014-08" db="EMBL/GenBank/DDBJ databases">
        <title>Porphyromonas gulae strain:COT-052_OH1451 Genome sequencing.</title>
        <authorList>
            <person name="Wallis C."/>
            <person name="Deusch O."/>
            <person name="O'Flynn C."/>
            <person name="Davis I."/>
            <person name="Jospin G."/>
            <person name="Darling A.E."/>
            <person name="Coil D.A."/>
            <person name="Alexiev A."/>
            <person name="Horsfall A."/>
            <person name="Kirkwood N."/>
            <person name="Harris S."/>
            <person name="Eisen J.A."/>
        </authorList>
    </citation>
    <scope>NUCLEOTIDE SEQUENCE [LARGE SCALE GENOMIC DNA]</scope>
    <source>
        <strain evidence="12">COT-052 OH1451</strain>
        <strain evidence="10">COT-052_OH1451</strain>
    </source>
</reference>
<comment type="caution">
    <text evidence="10">The sequence shown here is derived from an EMBL/GenBank/DDBJ whole genome shotgun (WGS) entry which is preliminary data.</text>
</comment>
<feature type="binding site" evidence="8">
    <location>
        <begin position="35"/>
        <end position="37"/>
    </location>
    <ligand>
        <name>S-adenosyl-L-methionine</name>
        <dbReference type="ChEBI" id="CHEBI:59789"/>
    </ligand>
</feature>
<dbReference type="PANTHER" id="PTHR42836">
    <property type="entry name" value="7-CARBOXY-7-DEAZAGUANINE SYNTHASE"/>
    <property type="match status" value="1"/>
</dbReference>
<dbReference type="UniPathway" id="UPA00391"/>
<keyword evidence="1 8" id="KW-0004">4Fe-4S</keyword>
<feature type="binding site" evidence="8">
    <location>
        <position position="38"/>
    </location>
    <ligand>
        <name>Mg(2+)</name>
        <dbReference type="ChEBI" id="CHEBI:18420"/>
    </ligand>
</feature>
<keyword evidence="13" id="KW-1185">Reference proteome</keyword>
<keyword evidence="5 8" id="KW-0408">Iron</keyword>
<comment type="cofactor">
    <cofactor evidence="8">
        <name>S-adenosyl-L-methionine</name>
        <dbReference type="ChEBI" id="CHEBI:59789"/>
    </cofactor>
    <text evidence="8">Binds 1 S-adenosyl-L-methionine per subunit.</text>
</comment>
<comment type="cofactor">
    <cofactor evidence="8">
        <name>[4Fe-4S] cluster</name>
        <dbReference type="ChEBI" id="CHEBI:49883"/>
    </cofactor>
    <text evidence="8">Binds 1 [4Fe-4S] cluster. The cluster is coordinated with 3 cysteines and an exchangeable S-adenosyl-L-methionine.</text>
</comment>
<comment type="cofactor">
    <cofactor evidence="8">
        <name>Mg(2+)</name>
        <dbReference type="ChEBI" id="CHEBI:18420"/>
    </cofactor>
</comment>
<keyword evidence="7 8" id="KW-0456">Lyase</keyword>
<gene>
    <name evidence="8" type="primary">queE</name>
    <name evidence="10" type="ORF">HR08_07120</name>
    <name evidence="11" type="ORF">HR15_00535</name>
</gene>
<feature type="binding site" evidence="8">
    <location>
        <position position="36"/>
    </location>
    <ligand>
        <name>[4Fe-4S] cluster</name>
        <dbReference type="ChEBI" id="CHEBI:49883"/>
        <note>4Fe-4S-S-AdoMet</note>
    </ligand>
</feature>
<dbReference type="GO" id="GO:0016840">
    <property type="term" value="F:carbon-nitrogen lyase activity"/>
    <property type="evidence" value="ECO:0007669"/>
    <property type="project" value="UniProtKB-UniRule"/>
</dbReference>
<dbReference type="EMBL" id="JRAK01000010">
    <property type="protein sequence ID" value="KGN94866.1"/>
    <property type="molecule type" value="Genomic_DNA"/>
</dbReference>
<dbReference type="EC" id="4.3.99.3" evidence="8"/>
<dbReference type="eggNOG" id="COG0602">
    <property type="taxonomic scope" value="Bacteria"/>
</dbReference>
<accession>A0A0A2EEF3</accession>
<dbReference type="InterPro" id="IPR024924">
    <property type="entry name" value="7-CO-7-deazaguanine_synth-like"/>
</dbReference>
<comment type="subunit">
    <text evidence="8">Homodimer.</text>
</comment>
<dbReference type="GO" id="GO:1904047">
    <property type="term" value="F:S-adenosyl-L-methionine binding"/>
    <property type="evidence" value="ECO:0007669"/>
    <property type="project" value="UniProtKB-UniRule"/>
</dbReference>
<comment type="pathway">
    <text evidence="8">Purine metabolism; 7-cyano-7-deazaguanine biosynthesis.</text>
</comment>
<comment type="function">
    <text evidence="8">Catalyzes the complex heterocyclic radical-mediated conversion of 6-carboxy-5,6,7,8-tetrahydropterin (CPH4) to 7-carboxy-7-deazaguanine (CDG), a step common to the biosynthetic pathways of all 7-deazapurine-containing compounds.</text>
</comment>
<dbReference type="Gene3D" id="3.20.20.70">
    <property type="entry name" value="Aldolase class I"/>
    <property type="match status" value="1"/>
</dbReference>
<keyword evidence="3 8" id="KW-0479">Metal-binding</keyword>
<evidence type="ECO:0000256" key="4">
    <source>
        <dbReference type="ARBA" id="ARBA00022842"/>
    </source>
</evidence>
<feature type="binding site" evidence="8">
    <location>
        <position position="68"/>
    </location>
    <ligand>
        <name>S-adenosyl-L-methionine</name>
        <dbReference type="ChEBI" id="CHEBI:59789"/>
    </ligand>
</feature>
<feature type="binding site" evidence="8">
    <location>
        <position position="197"/>
    </location>
    <ligand>
        <name>substrate</name>
    </ligand>
</feature>
<evidence type="ECO:0000256" key="1">
    <source>
        <dbReference type="ARBA" id="ARBA00022485"/>
    </source>
</evidence>
<dbReference type="HAMAP" id="MF_00917">
    <property type="entry name" value="QueE"/>
    <property type="match status" value="1"/>
</dbReference>
<comment type="similarity">
    <text evidence="8">Belongs to the radical SAM superfamily. 7-carboxy-7-deazaguanine synthase family.</text>
</comment>
<feature type="binding site" evidence="8">
    <location>
        <begin position="10"/>
        <end position="12"/>
    </location>
    <ligand>
        <name>substrate</name>
    </ligand>
</feature>
<evidence type="ECO:0000313" key="13">
    <source>
        <dbReference type="Proteomes" id="UP000030146"/>
    </source>
</evidence>
<keyword evidence="2 8" id="KW-0949">S-adenosyl-L-methionine</keyword>
<evidence type="ECO:0000256" key="5">
    <source>
        <dbReference type="ARBA" id="ARBA00023004"/>
    </source>
</evidence>
<evidence type="ECO:0000256" key="7">
    <source>
        <dbReference type="ARBA" id="ARBA00023239"/>
    </source>
</evidence>
<keyword evidence="6 8" id="KW-0411">Iron-sulfur</keyword>
<evidence type="ECO:0000256" key="3">
    <source>
        <dbReference type="ARBA" id="ARBA00022723"/>
    </source>
</evidence>
<dbReference type="InterPro" id="IPR013785">
    <property type="entry name" value="Aldolase_TIM"/>
</dbReference>
<dbReference type="Proteomes" id="UP000030146">
    <property type="component" value="Unassembled WGS sequence"/>
</dbReference>